<evidence type="ECO:0000313" key="1">
    <source>
        <dbReference type="EMBL" id="SDL07968.1"/>
    </source>
</evidence>
<dbReference type="Proteomes" id="UP000198894">
    <property type="component" value="Unassembled WGS sequence"/>
</dbReference>
<dbReference type="RefSeq" id="WP_091599766.1">
    <property type="nucleotide sequence ID" value="NZ_FNEE01000026.1"/>
</dbReference>
<protein>
    <submittedName>
        <fullName evidence="1">Uncharacterized protein</fullName>
    </submittedName>
</protein>
<evidence type="ECO:0000313" key="2">
    <source>
        <dbReference type="Proteomes" id="UP000198894"/>
    </source>
</evidence>
<organism evidence="1 2">
    <name type="scientific">Mesorhizobium muleiense</name>
    <dbReference type="NCBI Taxonomy" id="1004279"/>
    <lineage>
        <taxon>Bacteria</taxon>
        <taxon>Pseudomonadati</taxon>
        <taxon>Pseudomonadota</taxon>
        <taxon>Alphaproteobacteria</taxon>
        <taxon>Hyphomicrobiales</taxon>
        <taxon>Phyllobacteriaceae</taxon>
        <taxon>Mesorhizobium</taxon>
    </lineage>
</organism>
<proteinExistence type="predicted"/>
<accession>A0A1G9H4N7</accession>
<dbReference type="EMBL" id="FNEE01000026">
    <property type="protein sequence ID" value="SDL07968.1"/>
    <property type="molecule type" value="Genomic_DNA"/>
</dbReference>
<keyword evidence="2" id="KW-1185">Reference proteome</keyword>
<sequence>MKPNKIAAAARKKIAGKPELEHDMRDKWVEVQAKIDAHVAASKKKWKNYEASHLFYAARLAMLTAFVDGKTPQECAAAALEGID</sequence>
<name>A0A1G9H4N7_9HYPH</name>
<gene>
    <name evidence="1" type="ORF">SAMN05428953_12669</name>
</gene>
<dbReference type="AlphaFoldDB" id="A0A1G9H4N7"/>
<reference evidence="2" key="1">
    <citation type="submission" date="2016-10" db="EMBL/GenBank/DDBJ databases">
        <authorList>
            <person name="Varghese N."/>
            <person name="Submissions S."/>
        </authorList>
    </citation>
    <scope>NUCLEOTIDE SEQUENCE [LARGE SCALE GENOMIC DNA]</scope>
    <source>
        <strain evidence="2">CGMCC 1.11022</strain>
    </source>
</reference>